<comment type="caution">
    <text evidence="11">The sequence shown here is derived from an EMBL/GenBank/DDBJ whole genome shotgun (WGS) entry which is preliminary data.</text>
</comment>
<gene>
    <name evidence="11" type="ORF">PoB_003926300</name>
</gene>
<sequence>MAGCFDDDRPCTVDELERIITAPSNGFILLPNTPYDEICEGIYIGEGDSASSVNCMKRLGITHVLNAALGKDAFHVNTNHVMYRKAGMEFLGIEATDFLNYDMSKHFNVAVDFIETGVQSGGKVFVHCVQGVSRSATLVLAFLMIKRHMPVQDALRLVRSKREVCPNPGFLQQLCQLHEHLKKEGHYDVSSQENEGEDNSHIQYTPDGSGSEMESQGCTVEAIERILTEPAGGLILMPGTVYTQVDKHIFIGEGSFALDVENLKRLQVTHVLNAAQGRGINSHPRMYIDAGLQFLGVMATDKTDCDISQFFNSAADFIELAVQANGKVYVHCVKGARSTRTKVTSGIQHCEVEKENIFAN</sequence>
<evidence type="ECO:0000313" key="12">
    <source>
        <dbReference type="Proteomes" id="UP000735302"/>
    </source>
</evidence>
<dbReference type="Pfam" id="PF00782">
    <property type="entry name" value="DSPc"/>
    <property type="match status" value="2"/>
</dbReference>
<dbReference type="EMBL" id="BLXT01004458">
    <property type="protein sequence ID" value="GFO12758.1"/>
    <property type="molecule type" value="Genomic_DNA"/>
</dbReference>
<evidence type="ECO:0000313" key="11">
    <source>
        <dbReference type="EMBL" id="GFO12758.1"/>
    </source>
</evidence>
<keyword evidence="3" id="KW-0378">Hydrolase</keyword>
<feature type="active site" description="Phosphocysteine intermediate" evidence="7">
    <location>
        <position position="128"/>
    </location>
</feature>
<dbReference type="PROSITE" id="PS00383">
    <property type="entry name" value="TYR_PHOSPHATASE_1"/>
    <property type="match status" value="1"/>
</dbReference>
<organism evidence="11 12">
    <name type="scientific">Plakobranchus ocellatus</name>
    <dbReference type="NCBI Taxonomy" id="259542"/>
    <lineage>
        <taxon>Eukaryota</taxon>
        <taxon>Metazoa</taxon>
        <taxon>Spiralia</taxon>
        <taxon>Lophotrochozoa</taxon>
        <taxon>Mollusca</taxon>
        <taxon>Gastropoda</taxon>
        <taxon>Heterobranchia</taxon>
        <taxon>Euthyneura</taxon>
        <taxon>Panpulmonata</taxon>
        <taxon>Sacoglossa</taxon>
        <taxon>Placobranchoidea</taxon>
        <taxon>Plakobranchidae</taxon>
        <taxon>Plakobranchus</taxon>
    </lineage>
</organism>
<comment type="catalytic activity">
    <reaction evidence="6">
        <text>O-phospho-L-threonyl-[protein] + H2O = L-threonyl-[protein] + phosphate</text>
        <dbReference type="Rhea" id="RHEA:47004"/>
        <dbReference type="Rhea" id="RHEA-COMP:11060"/>
        <dbReference type="Rhea" id="RHEA-COMP:11605"/>
        <dbReference type="ChEBI" id="CHEBI:15377"/>
        <dbReference type="ChEBI" id="CHEBI:30013"/>
        <dbReference type="ChEBI" id="CHEBI:43474"/>
        <dbReference type="ChEBI" id="CHEBI:61977"/>
        <dbReference type="EC" id="3.1.3.16"/>
    </reaction>
</comment>
<dbReference type="CDD" id="cd14515">
    <property type="entry name" value="DUSP3-like"/>
    <property type="match status" value="1"/>
</dbReference>
<dbReference type="PRINTS" id="PR01908">
    <property type="entry name" value="ADSPHPHTASE"/>
</dbReference>
<dbReference type="GO" id="GO:0004722">
    <property type="term" value="F:protein serine/threonine phosphatase activity"/>
    <property type="evidence" value="ECO:0007669"/>
    <property type="project" value="UniProtKB-EC"/>
</dbReference>
<dbReference type="InterPro" id="IPR000387">
    <property type="entry name" value="Tyr_Pase_dom"/>
</dbReference>
<name>A0AAV4AZM1_9GAST</name>
<feature type="domain" description="Tyrosine specific protein phosphatases" evidence="10">
    <location>
        <begin position="105"/>
        <end position="162"/>
    </location>
</feature>
<protein>
    <recommendedName>
        <fullName evidence="2">protein-serine/threonine phosphatase</fullName>
        <ecNumber evidence="2">3.1.3.16</ecNumber>
    </recommendedName>
</protein>
<comment type="catalytic activity">
    <reaction evidence="5">
        <text>O-phospho-L-seryl-[protein] + H2O = L-seryl-[protein] + phosphate</text>
        <dbReference type="Rhea" id="RHEA:20629"/>
        <dbReference type="Rhea" id="RHEA-COMP:9863"/>
        <dbReference type="Rhea" id="RHEA-COMP:11604"/>
        <dbReference type="ChEBI" id="CHEBI:15377"/>
        <dbReference type="ChEBI" id="CHEBI:29999"/>
        <dbReference type="ChEBI" id="CHEBI:43474"/>
        <dbReference type="ChEBI" id="CHEBI:83421"/>
        <dbReference type="EC" id="3.1.3.16"/>
    </reaction>
</comment>
<keyword evidence="12" id="KW-1185">Reference proteome</keyword>
<dbReference type="PANTHER" id="PTHR45682">
    <property type="entry name" value="AGAP008228-PA"/>
    <property type="match status" value="1"/>
</dbReference>
<evidence type="ECO:0000256" key="1">
    <source>
        <dbReference type="ARBA" id="ARBA00008601"/>
    </source>
</evidence>
<dbReference type="InterPro" id="IPR016130">
    <property type="entry name" value="Tyr_Pase_AS"/>
</dbReference>
<dbReference type="InterPro" id="IPR020422">
    <property type="entry name" value="TYR_PHOSPHATASE_DUAL_dom"/>
</dbReference>
<dbReference type="AlphaFoldDB" id="A0AAV4AZM1"/>
<dbReference type="Proteomes" id="UP000735302">
    <property type="component" value="Unassembled WGS sequence"/>
</dbReference>
<evidence type="ECO:0000256" key="6">
    <source>
        <dbReference type="ARBA" id="ARBA00048336"/>
    </source>
</evidence>
<dbReference type="PRINTS" id="PR01909">
    <property type="entry name" value="ADSPHPHTASEA"/>
</dbReference>
<evidence type="ECO:0000259" key="10">
    <source>
        <dbReference type="PROSITE" id="PS50056"/>
    </source>
</evidence>
<dbReference type="PANTHER" id="PTHR45682:SF1">
    <property type="entry name" value="DUAL SPECIFICITY PROTEIN PHOSPHATASE 3"/>
    <property type="match status" value="1"/>
</dbReference>
<dbReference type="InterPro" id="IPR000340">
    <property type="entry name" value="Dual-sp_phosphatase_cat-dom"/>
</dbReference>
<keyword evidence="4" id="KW-0904">Protein phosphatase</keyword>
<dbReference type="EC" id="3.1.3.16" evidence="2"/>
<dbReference type="GO" id="GO:0033549">
    <property type="term" value="F:MAP kinase phosphatase activity"/>
    <property type="evidence" value="ECO:0007669"/>
    <property type="project" value="TreeGrafter"/>
</dbReference>
<comment type="similarity">
    <text evidence="1">Belongs to the protein-tyrosine phosphatase family. Non-receptor class dual specificity subfamily.</text>
</comment>
<dbReference type="SMART" id="SM00195">
    <property type="entry name" value="DSPc"/>
    <property type="match status" value="1"/>
</dbReference>
<dbReference type="InterPro" id="IPR020405">
    <property type="entry name" value="Atypical_DUSP_subfamA"/>
</dbReference>
<dbReference type="GO" id="GO:0005737">
    <property type="term" value="C:cytoplasm"/>
    <property type="evidence" value="ECO:0007669"/>
    <property type="project" value="TreeGrafter"/>
</dbReference>
<dbReference type="Gene3D" id="3.90.190.10">
    <property type="entry name" value="Protein tyrosine phosphatase superfamily"/>
    <property type="match status" value="2"/>
</dbReference>
<proteinExistence type="inferred from homology"/>
<evidence type="ECO:0000259" key="9">
    <source>
        <dbReference type="PROSITE" id="PS50054"/>
    </source>
</evidence>
<dbReference type="SUPFAM" id="SSF52799">
    <property type="entry name" value="(Phosphotyrosine protein) phosphatases II"/>
    <property type="match status" value="2"/>
</dbReference>
<evidence type="ECO:0000256" key="7">
    <source>
        <dbReference type="PIRSR" id="PIRSR620405-1"/>
    </source>
</evidence>
<evidence type="ECO:0000256" key="5">
    <source>
        <dbReference type="ARBA" id="ARBA00047761"/>
    </source>
</evidence>
<feature type="domain" description="Tyrosine-protein phosphatase" evidence="9">
    <location>
        <begin position="34"/>
        <end position="183"/>
    </location>
</feature>
<feature type="region of interest" description="Disordered" evidence="8">
    <location>
        <begin position="186"/>
        <end position="215"/>
    </location>
</feature>
<evidence type="ECO:0000256" key="8">
    <source>
        <dbReference type="SAM" id="MobiDB-lite"/>
    </source>
</evidence>
<evidence type="ECO:0000256" key="2">
    <source>
        <dbReference type="ARBA" id="ARBA00013081"/>
    </source>
</evidence>
<dbReference type="PROSITE" id="PS50054">
    <property type="entry name" value="TYR_PHOSPHATASE_DUAL"/>
    <property type="match status" value="1"/>
</dbReference>
<dbReference type="InterPro" id="IPR029021">
    <property type="entry name" value="Prot-tyrosine_phosphatase-like"/>
</dbReference>
<accession>A0AAV4AZM1</accession>
<dbReference type="GO" id="GO:0008138">
    <property type="term" value="F:protein tyrosine/serine/threonine phosphatase activity"/>
    <property type="evidence" value="ECO:0007669"/>
    <property type="project" value="InterPro"/>
</dbReference>
<evidence type="ECO:0000256" key="4">
    <source>
        <dbReference type="ARBA" id="ARBA00022912"/>
    </source>
</evidence>
<reference evidence="11 12" key="1">
    <citation type="journal article" date="2021" name="Elife">
        <title>Chloroplast acquisition without the gene transfer in kleptoplastic sea slugs, Plakobranchus ocellatus.</title>
        <authorList>
            <person name="Maeda T."/>
            <person name="Takahashi S."/>
            <person name="Yoshida T."/>
            <person name="Shimamura S."/>
            <person name="Takaki Y."/>
            <person name="Nagai Y."/>
            <person name="Toyoda A."/>
            <person name="Suzuki Y."/>
            <person name="Arimoto A."/>
            <person name="Ishii H."/>
            <person name="Satoh N."/>
            <person name="Nishiyama T."/>
            <person name="Hasebe M."/>
            <person name="Maruyama T."/>
            <person name="Minagawa J."/>
            <person name="Obokata J."/>
            <person name="Shigenobu S."/>
        </authorList>
    </citation>
    <scope>NUCLEOTIDE SEQUENCE [LARGE SCALE GENOMIC DNA]</scope>
</reference>
<feature type="compositionally biased region" description="Polar residues" evidence="8">
    <location>
        <begin position="201"/>
        <end position="215"/>
    </location>
</feature>
<dbReference type="GO" id="GO:0043409">
    <property type="term" value="P:negative regulation of MAPK cascade"/>
    <property type="evidence" value="ECO:0007669"/>
    <property type="project" value="TreeGrafter"/>
</dbReference>
<dbReference type="PROSITE" id="PS50056">
    <property type="entry name" value="TYR_PHOSPHATASE_2"/>
    <property type="match status" value="1"/>
</dbReference>
<evidence type="ECO:0000256" key="3">
    <source>
        <dbReference type="ARBA" id="ARBA00022801"/>
    </source>
</evidence>